<gene>
    <name evidence="1" type="ORF">QSG27_19385</name>
</gene>
<proteinExistence type="predicted"/>
<sequence>MDDNKLIAYIGRLKEQIATLRSTDFTTPEERVSCEAVADSLELVVRELTDLIEIR</sequence>
<keyword evidence="2" id="KW-1185">Reference proteome</keyword>
<evidence type="ECO:0000313" key="1">
    <source>
        <dbReference type="EMBL" id="MDQ2104872.1"/>
    </source>
</evidence>
<dbReference type="EMBL" id="JAUJFI010000108">
    <property type="protein sequence ID" value="MDQ2104872.1"/>
    <property type="molecule type" value="Genomic_DNA"/>
</dbReference>
<evidence type="ECO:0000313" key="2">
    <source>
        <dbReference type="Proteomes" id="UP001227317"/>
    </source>
</evidence>
<protein>
    <submittedName>
        <fullName evidence="1">Uncharacterized protein</fullName>
    </submittedName>
</protein>
<dbReference type="RefSeq" id="WP_306709002.1">
    <property type="nucleotide sequence ID" value="NZ_JAUJFI010000108.1"/>
</dbReference>
<accession>A0ABU0WM24</accession>
<comment type="caution">
    <text evidence="1">The sequence shown here is derived from an EMBL/GenBank/DDBJ whole genome shotgun (WGS) entry which is preliminary data.</text>
</comment>
<reference evidence="1 2" key="1">
    <citation type="submission" date="2023-06" db="EMBL/GenBank/DDBJ databases">
        <title>Azospirillum isscasensis sp.nov, a bacterium isolated from rhizosphere soil of rice.</title>
        <authorList>
            <person name="Wang H."/>
        </authorList>
    </citation>
    <scope>NUCLEOTIDE SEQUENCE [LARGE SCALE GENOMIC DNA]</scope>
    <source>
        <strain evidence="1 2">C340-1</strain>
    </source>
</reference>
<organism evidence="1 2">
    <name type="scientific">Azospirillum isscasi</name>
    <dbReference type="NCBI Taxonomy" id="3053926"/>
    <lineage>
        <taxon>Bacteria</taxon>
        <taxon>Pseudomonadati</taxon>
        <taxon>Pseudomonadota</taxon>
        <taxon>Alphaproteobacteria</taxon>
        <taxon>Rhodospirillales</taxon>
        <taxon>Azospirillaceae</taxon>
        <taxon>Azospirillum</taxon>
    </lineage>
</organism>
<dbReference type="Proteomes" id="UP001227317">
    <property type="component" value="Unassembled WGS sequence"/>
</dbReference>
<name>A0ABU0WM24_9PROT</name>